<reference evidence="1 2" key="1">
    <citation type="journal article" date="2016" name="Mol. Biol. Evol.">
        <title>Comparative Genomics of Early-Diverging Mushroom-Forming Fungi Provides Insights into the Origins of Lignocellulose Decay Capabilities.</title>
        <authorList>
            <person name="Nagy L.G."/>
            <person name="Riley R."/>
            <person name="Tritt A."/>
            <person name="Adam C."/>
            <person name="Daum C."/>
            <person name="Floudas D."/>
            <person name="Sun H."/>
            <person name="Yadav J.S."/>
            <person name="Pangilinan J."/>
            <person name="Larsson K.H."/>
            <person name="Matsuura K."/>
            <person name="Barry K."/>
            <person name="Labutti K."/>
            <person name="Kuo R."/>
            <person name="Ohm R.A."/>
            <person name="Bhattacharya S.S."/>
            <person name="Shirouzu T."/>
            <person name="Yoshinaga Y."/>
            <person name="Martin F.M."/>
            <person name="Grigoriev I.V."/>
            <person name="Hibbett D.S."/>
        </authorList>
    </citation>
    <scope>NUCLEOTIDE SEQUENCE [LARGE SCALE GENOMIC DNA]</scope>
    <source>
        <strain evidence="1 2">CBS 109695</strain>
    </source>
</reference>
<dbReference type="AlphaFoldDB" id="A0A166RL60"/>
<proteinExistence type="predicted"/>
<keyword evidence="2" id="KW-1185">Reference proteome</keyword>
<evidence type="ECO:0000313" key="1">
    <source>
        <dbReference type="EMBL" id="KZP28391.1"/>
    </source>
</evidence>
<name>A0A166RL60_9AGAM</name>
<protein>
    <submittedName>
        <fullName evidence="1">Uncharacterized protein</fullName>
    </submittedName>
</protein>
<organism evidence="1 2">
    <name type="scientific">Athelia psychrophila</name>
    <dbReference type="NCBI Taxonomy" id="1759441"/>
    <lineage>
        <taxon>Eukaryota</taxon>
        <taxon>Fungi</taxon>
        <taxon>Dikarya</taxon>
        <taxon>Basidiomycota</taxon>
        <taxon>Agaricomycotina</taxon>
        <taxon>Agaricomycetes</taxon>
        <taxon>Agaricomycetidae</taxon>
        <taxon>Atheliales</taxon>
        <taxon>Atheliaceae</taxon>
        <taxon>Athelia</taxon>
    </lineage>
</organism>
<dbReference type="Proteomes" id="UP000076532">
    <property type="component" value="Unassembled WGS sequence"/>
</dbReference>
<sequence length="255" mass="27863">MLPLLPLNRLDSTVVACNPPNRARQTIIALASPYSSSPTCPHAGNPSSSAPRQAQCARASQLASPYPCSPAPRRTYIRAYADPPARPSSAYAEMHDLMQDARARVPSTPAYAHRIHSHRHVCAPTASKAEAFLGLSTLLLNTSGMPSVEAAWADKPNLDLGGYYLEMKGLEGLFLKYNLCLCFVRIMPFAPPLHHQPPPPFHFVNDDKKQMMWASKVGRPALQCENGGTGASVAKWSKGGANGMMRTKHKQRLYF</sequence>
<dbReference type="EMBL" id="KV417503">
    <property type="protein sequence ID" value="KZP28391.1"/>
    <property type="molecule type" value="Genomic_DNA"/>
</dbReference>
<accession>A0A166RL60</accession>
<evidence type="ECO:0000313" key="2">
    <source>
        <dbReference type="Proteomes" id="UP000076532"/>
    </source>
</evidence>
<gene>
    <name evidence="1" type="ORF">FIBSPDRAFT_885647</name>
</gene>